<evidence type="ECO:0000256" key="12">
    <source>
        <dbReference type="ARBA" id="ARBA00023212"/>
    </source>
</evidence>
<evidence type="ECO:0000256" key="5">
    <source>
        <dbReference type="ARBA" id="ARBA00022443"/>
    </source>
</evidence>
<keyword evidence="8" id="KW-0254">Endocytosis</keyword>
<proteinExistence type="inferred from homology"/>
<evidence type="ECO:0000256" key="1">
    <source>
        <dbReference type="ARBA" id="ARBA00004236"/>
    </source>
</evidence>
<dbReference type="SUPFAM" id="SSF50044">
    <property type="entry name" value="SH3-domain"/>
    <property type="match status" value="1"/>
</dbReference>
<dbReference type="GO" id="GO:0005856">
    <property type="term" value="C:cytoskeleton"/>
    <property type="evidence" value="ECO:0007669"/>
    <property type="project" value="UniProtKB-SubCell"/>
</dbReference>
<keyword evidence="6" id="KW-1003">Cell membrane</keyword>
<feature type="domain" description="REM-1" evidence="18">
    <location>
        <begin position="335"/>
        <end position="412"/>
    </location>
</feature>
<dbReference type="SMART" id="SM00055">
    <property type="entry name" value="FCH"/>
    <property type="match status" value="1"/>
</dbReference>
<accession>A0A3P9KMW1</accession>
<keyword evidence="5 13" id="KW-0728">SH3 domain</keyword>
<dbReference type="GO" id="GO:0006897">
    <property type="term" value="P:endocytosis"/>
    <property type="evidence" value="ECO:0007669"/>
    <property type="project" value="UniProtKB-KW"/>
</dbReference>
<dbReference type="FunFam" id="1.20.1270.60:FF:000002">
    <property type="entry name" value="Formin-binding protein 1-like isoform 1"/>
    <property type="match status" value="1"/>
</dbReference>
<dbReference type="InterPro" id="IPR031160">
    <property type="entry name" value="F_BAR_dom"/>
</dbReference>
<evidence type="ECO:0000256" key="6">
    <source>
        <dbReference type="ARBA" id="ARBA00022475"/>
    </source>
</evidence>
<dbReference type="Gene3D" id="6.10.140.470">
    <property type="match status" value="1"/>
</dbReference>
<reference evidence="19" key="4">
    <citation type="submission" date="2025-09" db="UniProtKB">
        <authorList>
            <consortium name="Ensembl"/>
        </authorList>
    </citation>
    <scope>IDENTIFICATION</scope>
    <source>
        <strain evidence="19">HNI</strain>
    </source>
</reference>
<reference evidence="19 20" key="2">
    <citation type="submission" date="2017-04" db="EMBL/GenBank/DDBJ databases">
        <title>CpG methylation of centromeres and impact of large insertions on vertebrate speciation.</title>
        <authorList>
            <person name="Ichikawa K."/>
            <person name="Yoshimura J."/>
            <person name="Morishita S."/>
        </authorList>
    </citation>
    <scope>NUCLEOTIDE SEQUENCE</scope>
    <source>
        <strain evidence="19 20">HNI</strain>
    </source>
</reference>
<feature type="domain" description="F-BAR" evidence="17">
    <location>
        <begin position="1"/>
        <end position="263"/>
    </location>
</feature>
<dbReference type="InterPro" id="IPR036028">
    <property type="entry name" value="SH3-like_dom_sf"/>
</dbReference>
<name>A0A3P9KMW1_ORYLA</name>
<dbReference type="GO" id="GO:0008289">
    <property type="term" value="F:lipid binding"/>
    <property type="evidence" value="ECO:0007669"/>
    <property type="project" value="UniProtKB-KW"/>
</dbReference>
<dbReference type="InterPro" id="IPR057870">
    <property type="entry name" value="HR1_TOCA"/>
</dbReference>
<feature type="region of interest" description="Disordered" evidence="15">
    <location>
        <begin position="293"/>
        <end position="344"/>
    </location>
</feature>
<evidence type="ECO:0000256" key="8">
    <source>
        <dbReference type="ARBA" id="ARBA00022583"/>
    </source>
</evidence>
<comment type="subcellular location">
    <subcellularLocation>
        <location evidence="1">Cell membrane</location>
    </subcellularLocation>
    <subcellularLocation>
        <location evidence="3">Cytoplasm</location>
        <location evidence="3">Cell cortex</location>
    </subcellularLocation>
    <subcellularLocation>
        <location evidence="2">Cytoplasm</location>
        <location evidence="2">Cytoskeleton</location>
    </subcellularLocation>
</comment>
<dbReference type="Gene3D" id="2.30.30.40">
    <property type="entry name" value="SH3 Domains"/>
    <property type="match status" value="1"/>
</dbReference>
<evidence type="ECO:0000256" key="9">
    <source>
        <dbReference type="ARBA" id="ARBA00023054"/>
    </source>
</evidence>
<dbReference type="PANTHER" id="PTHR15735:SF13">
    <property type="entry name" value="FORMIN-BINDING PROTEIN 1"/>
    <property type="match status" value="1"/>
</dbReference>
<evidence type="ECO:0000256" key="15">
    <source>
        <dbReference type="SAM" id="MobiDB-lite"/>
    </source>
</evidence>
<dbReference type="AlphaFoldDB" id="A0A3P9KMW1"/>
<evidence type="ECO:0000256" key="10">
    <source>
        <dbReference type="ARBA" id="ARBA00023121"/>
    </source>
</evidence>
<dbReference type="GO" id="GO:0005886">
    <property type="term" value="C:plasma membrane"/>
    <property type="evidence" value="ECO:0007669"/>
    <property type="project" value="UniProtKB-SubCell"/>
</dbReference>
<reference evidence="19" key="3">
    <citation type="submission" date="2025-08" db="UniProtKB">
        <authorList>
            <consortium name="Ensembl"/>
        </authorList>
    </citation>
    <scope>IDENTIFICATION</scope>
    <source>
        <strain evidence="19">HNI</strain>
    </source>
</reference>
<evidence type="ECO:0000256" key="14">
    <source>
        <dbReference type="PROSITE-ProRule" id="PRU01077"/>
    </source>
</evidence>
<dbReference type="SUPFAM" id="SSF103657">
    <property type="entry name" value="BAR/IMD domain-like"/>
    <property type="match status" value="1"/>
</dbReference>
<dbReference type="Gene3D" id="1.20.1270.60">
    <property type="entry name" value="Arfaptin homology (AH) domain/BAR domain"/>
    <property type="match status" value="1"/>
</dbReference>
<dbReference type="Ensembl" id="ENSORLT00020016354.1">
    <property type="protein sequence ID" value="ENSORLP00020009860.1"/>
    <property type="gene ID" value="ENSORLG00020010834.1"/>
</dbReference>
<keyword evidence="11" id="KW-0472">Membrane</keyword>
<evidence type="ECO:0000256" key="13">
    <source>
        <dbReference type="PROSITE-ProRule" id="PRU00192"/>
    </source>
</evidence>
<dbReference type="PROSITE" id="PS51860">
    <property type="entry name" value="REM_1"/>
    <property type="match status" value="1"/>
</dbReference>
<dbReference type="Pfam" id="PF25610">
    <property type="entry name" value="HR1_TOCA"/>
    <property type="match status" value="1"/>
</dbReference>
<evidence type="ECO:0000256" key="7">
    <source>
        <dbReference type="ARBA" id="ARBA00022490"/>
    </source>
</evidence>
<evidence type="ECO:0000313" key="19">
    <source>
        <dbReference type="Ensembl" id="ENSORLP00020009860.1"/>
    </source>
</evidence>
<organism evidence="19 20">
    <name type="scientific">Oryzias latipes</name>
    <name type="common">Japanese rice fish</name>
    <name type="synonym">Japanese killifish</name>
    <dbReference type="NCBI Taxonomy" id="8090"/>
    <lineage>
        <taxon>Eukaryota</taxon>
        <taxon>Metazoa</taxon>
        <taxon>Chordata</taxon>
        <taxon>Craniata</taxon>
        <taxon>Vertebrata</taxon>
        <taxon>Euteleostomi</taxon>
        <taxon>Actinopterygii</taxon>
        <taxon>Neopterygii</taxon>
        <taxon>Teleostei</taxon>
        <taxon>Neoteleostei</taxon>
        <taxon>Acanthomorphata</taxon>
        <taxon>Ovalentaria</taxon>
        <taxon>Atherinomorphae</taxon>
        <taxon>Beloniformes</taxon>
        <taxon>Adrianichthyidae</taxon>
        <taxon>Oryziinae</taxon>
        <taxon>Oryzias</taxon>
    </lineage>
</organism>
<dbReference type="PROSITE" id="PS51741">
    <property type="entry name" value="F_BAR"/>
    <property type="match status" value="1"/>
</dbReference>
<protein>
    <submittedName>
        <fullName evidence="19">Formin binding protein 1b</fullName>
    </submittedName>
</protein>
<dbReference type="Pfam" id="PF00018">
    <property type="entry name" value="SH3_1"/>
    <property type="match status" value="1"/>
</dbReference>
<keyword evidence="10" id="KW-0446">Lipid-binding</keyword>
<evidence type="ECO:0000256" key="11">
    <source>
        <dbReference type="ARBA" id="ARBA00023136"/>
    </source>
</evidence>
<feature type="domain" description="SH3" evidence="16">
    <location>
        <begin position="483"/>
        <end position="544"/>
    </location>
</feature>
<dbReference type="GO" id="GO:0005938">
    <property type="term" value="C:cell cortex"/>
    <property type="evidence" value="ECO:0007669"/>
    <property type="project" value="UniProtKB-SubCell"/>
</dbReference>
<dbReference type="PROSITE" id="PS50002">
    <property type="entry name" value="SH3"/>
    <property type="match status" value="1"/>
</dbReference>
<dbReference type="GO" id="GO:0007165">
    <property type="term" value="P:signal transduction"/>
    <property type="evidence" value="ECO:0007669"/>
    <property type="project" value="InterPro"/>
</dbReference>
<dbReference type="PANTHER" id="PTHR15735">
    <property type="entry name" value="FCH AND DOUBLE SH3 DOMAINS PROTEIN"/>
    <property type="match status" value="1"/>
</dbReference>
<evidence type="ECO:0000256" key="2">
    <source>
        <dbReference type="ARBA" id="ARBA00004245"/>
    </source>
</evidence>
<feature type="compositionally biased region" description="Polar residues" evidence="15">
    <location>
        <begin position="431"/>
        <end position="442"/>
    </location>
</feature>
<comment type="similarity">
    <text evidence="4">Belongs to the FNBP1 family.</text>
</comment>
<evidence type="ECO:0000256" key="3">
    <source>
        <dbReference type="ARBA" id="ARBA00004544"/>
    </source>
</evidence>
<dbReference type="Pfam" id="PF00611">
    <property type="entry name" value="FCH"/>
    <property type="match status" value="1"/>
</dbReference>
<evidence type="ECO:0000256" key="4">
    <source>
        <dbReference type="ARBA" id="ARBA00009426"/>
    </source>
</evidence>
<keyword evidence="9 14" id="KW-0175">Coiled coil</keyword>
<evidence type="ECO:0000259" key="17">
    <source>
        <dbReference type="PROSITE" id="PS51741"/>
    </source>
</evidence>
<feature type="region of interest" description="Disordered" evidence="15">
    <location>
        <begin position="431"/>
        <end position="456"/>
    </location>
</feature>
<keyword evidence="12" id="KW-0206">Cytoskeleton</keyword>
<keyword evidence="7" id="KW-0963">Cytoplasm</keyword>
<evidence type="ECO:0000259" key="18">
    <source>
        <dbReference type="PROSITE" id="PS51860"/>
    </source>
</evidence>
<dbReference type="InterPro" id="IPR011072">
    <property type="entry name" value="HR1_rho-bd"/>
</dbReference>
<dbReference type="FunFam" id="2.30.30.40:FF:000017">
    <property type="entry name" value="Formin-binding protein 1-like isoform 1"/>
    <property type="match status" value="1"/>
</dbReference>
<dbReference type="InterPro" id="IPR001060">
    <property type="entry name" value="FCH_dom"/>
</dbReference>
<evidence type="ECO:0000259" key="16">
    <source>
        <dbReference type="PROSITE" id="PS50002"/>
    </source>
</evidence>
<dbReference type="InterPro" id="IPR001452">
    <property type="entry name" value="SH3_domain"/>
</dbReference>
<dbReference type="InterPro" id="IPR027267">
    <property type="entry name" value="AH/BAR_dom_sf"/>
</dbReference>
<evidence type="ECO:0000313" key="20">
    <source>
        <dbReference type="Proteomes" id="UP000265180"/>
    </source>
</evidence>
<reference key="1">
    <citation type="journal article" date="2007" name="Nature">
        <title>The medaka draft genome and insights into vertebrate genome evolution.</title>
        <authorList>
            <person name="Kasahara M."/>
            <person name="Naruse K."/>
            <person name="Sasaki S."/>
            <person name="Nakatani Y."/>
            <person name="Qu W."/>
            <person name="Ahsan B."/>
            <person name="Yamada T."/>
            <person name="Nagayasu Y."/>
            <person name="Doi K."/>
            <person name="Kasai Y."/>
            <person name="Jindo T."/>
            <person name="Kobayashi D."/>
            <person name="Shimada A."/>
            <person name="Toyoda A."/>
            <person name="Kuroki Y."/>
            <person name="Fujiyama A."/>
            <person name="Sasaki T."/>
            <person name="Shimizu A."/>
            <person name="Asakawa S."/>
            <person name="Shimizu N."/>
            <person name="Hashimoto S."/>
            <person name="Yang J."/>
            <person name="Lee Y."/>
            <person name="Matsushima K."/>
            <person name="Sugano S."/>
            <person name="Sakaizumi M."/>
            <person name="Narita T."/>
            <person name="Ohishi K."/>
            <person name="Haga S."/>
            <person name="Ohta F."/>
            <person name="Nomoto H."/>
            <person name="Nogata K."/>
            <person name="Morishita T."/>
            <person name="Endo T."/>
            <person name="Shin-I T."/>
            <person name="Takeda H."/>
            <person name="Morishita S."/>
            <person name="Kohara Y."/>
        </authorList>
    </citation>
    <scope>NUCLEOTIDE SEQUENCE [LARGE SCALE GENOMIC DNA]</scope>
    <source>
        <strain>Hd-rR</strain>
    </source>
</reference>
<sequence>MLPLHKRDQFDNLEKHTQWGIEYVDKYTKFVKERSEIEISYAKQIRNLSKKYQPKKNSKEEEESKYTFCRAFLTSLNELNDYAGQHEVIAENLTSQIITDLTRYLQELKAERKSHFHDGRKAQQQLESSWKQLESCKKKFERDCKEADRAQQHFERMDADINVTKADVEKARQQAQVRHQMAADSKNDYHSYLQKFNQEQHEHYYTVIPNIFQKLQDMEEKRIERLGVCMKTFAEVDRQVLPIVGKCLDGMTSAAEGIEPKTDSNQVVESYKSGFEPPGDVEFEDYGQAMKRTVSENSLSNSRESKEKPAGKSKSKLWPFIKNKNKGSVPEDFSHLPPEQRRKKLQGKIDELKKDIQKEMDQRDALTKMKDVYVKNPQMGDPASVDPRLAEIAMNIEKLQSEEQKFENWLAEVEERMPSKSETHRKSVIYETQNSTVSNNCAQDRESPDGSYTEEQSAETQVKAVANRTSCAPESDDEFDELETIGTCKALYTFEGQNEGTISVTEGELLYVIEEDKGDGWTRVRRNEEEEGYVPTSYIEVLLETNAKGPNKPENNVSWLI</sequence>
<dbReference type="Proteomes" id="UP000265180">
    <property type="component" value="Chromosome 12"/>
</dbReference>
<dbReference type="SMART" id="SM00326">
    <property type="entry name" value="SH3"/>
    <property type="match status" value="1"/>
</dbReference>